<comment type="caution">
    <text evidence="1">The sequence shown here is derived from an EMBL/GenBank/DDBJ whole genome shotgun (WGS) entry which is preliminary data.</text>
</comment>
<dbReference type="EMBL" id="WHUG01000006">
    <property type="protein sequence ID" value="MQA39945.1"/>
    <property type="molecule type" value="Genomic_DNA"/>
</dbReference>
<dbReference type="InterPro" id="IPR035900">
    <property type="entry name" value="Colicin_E_sf"/>
</dbReference>
<dbReference type="Proteomes" id="UP000440498">
    <property type="component" value="Unassembled WGS sequence"/>
</dbReference>
<dbReference type="Gene3D" id="1.10.1200.20">
    <property type="entry name" value="Colicin E immunity protein"/>
    <property type="match status" value="1"/>
</dbReference>
<keyword evidence="2" id="KW-1185">Reference proteome</keyword>
<dbReference type="RefSeq" id="WP_152839180.1">
    <property type="nucleotide sequence ID" value="NZ_WHUG01000006.1"/>
</dbReference>
<dbReference type="AlphaFoldDB" id="A0A6A7N4J0"/>
<sequence>MELRQELTPPQLDEQLVDRLAQLADAIDGNPSQAQCAEFNKLAGTELPVNFFQGVYGSENHTNFVRRVLRKQRIKPVPDVTREELVEIVRRAMKPDRSGLHEAYMAVFDCNVPRPHASNLIFYPADYDHNSDTWGGGKPMNDYDPSPEQIVDWALNTTTFHR</sequence>
<protein>
    <submittedName>
        <fullName evidence="1">Uncharacterized protein</fullName>
    </submittedName>
</protein>
<gene>
    <name evidence="1" type="ORF">GEV02_17480</name>
</gene>
<accession>A0A6A7N4J0</accession>
<name>A0A6A7N4J0_9BURK</name>
<reference evidence="1 2" key="1">
    <citation type="submission" date="2019-10" db="EMBL/GenBank/DDBJ databases">
        <title>Two novel species isolated from a subtropical stream in China.</title>
        <authorList>
            <person name="Lu H."/>
        </authorList>
    </citation>
    <scope>NUCLEOTIDE SEQUENCE [LARGE SCALE GENOMIC DNA]</scope>
    <source>
        <strain evidence="1 2">FT29W</strain>
    </source>
</reference>
<organism evidence="1 2">
    <name type="scientific">Rugamonas aquatica</name>
    <dbReference type="NCBI Taxonomy" id="2743357"/>
    <lineage>
        <taxon>Bacteria</taxon>
        <taxon>Pseudomonadati</taxon>
        <taxon>Pseudomonadota</taxon>
        <taxon>Betaproteobacteria</taxon>
        <taxon>Burkholderiales</taxon>
        <taxon>Oxalobacteraceae</taxon>
        <taxon>Telluria group</taxon>
        <taxon>Rugamonas</taxon>
    </lineage>
</organism>
<proteinExistence type="predicted"/>
<evidence type="ECO:0000313" key="2">
    <source>
        <dbReference type="Proteomes" id="UP000440498"/>
    </source>
</evidence>
<evidence type="ECO:0000313" key="1">
    <source>
        <dbReference type="EMBL" id="MQA39945.1"/>
    </source>
</evidence>